<dbReference type="Proteomes" id="UP000285084">
    <property type="component" value="Unassembled WGS sequence"/>
</dbReference>
<proteinExistence type="predicted"/>
<dbReference type="EMBL" id="MRCX01000200">
    <property type="protein sequence ID" value="RKK68109.1"/>
    <property type="molecule type" value="Genomic_DNA"/>
</dbReference>
<dbReference type="AlphaFoldDB" id="A0A420MJB7"/>
<sequence>MRHTAMVIYSTSNVIVAPNTHLRFKTACLHAIAAIVAILLHLWYELQWVVSTYLAIVFFACWLEIELLRMSVLDGPTDKIGDDRTLHQIRVLAHVCTAALLFRRREVFHLMFSNIKNCDPASIIVLPPLLNEFISELNSRRPNMDISWKSISESFFAVQQTLKPLDNLYFEMRSRLYYYLKMKYRNWMEDREQDVSVLDFDYRWVPIKEDEIRLLYLPRRSWNPFSGGLIRTNLISVPLVEAKDYEYEALSYTWGDISTLRCIAIWGSRFYISENLHQLLYARRSLFHDRVLWVDQICINQKNGEEVESQIEKMRDIYIDADRVIAWLGDSFDATMAARTILEISNQFQLWNIQSDKLLNSWDRNTPQWRAFMKFILHRYFKRAWICQEAGLGHKLQFYIGGVYLLPENIWYAMRALSQSEAILEICKESDIPANHALDVLKCWNTTFGLRPWDSESSYNKETKHCLGLMLSVCSRLKATDPRDKIYALLGISNSDIGRQIKASQKISKTELFLSTAIKLLESADDAEFVLPHAGIHVSNNNPHLPSWAPDWEREIERTTELISIHIPPGMENIQRMITMRPEVDDLPNTLTYRYTAGGPSRPEFQIDPTLGWLRTNALLIDRITTQTTHPYNHLSMGPWSVTLWLAQAEILTAWVPDRAVLPRTLIGNRVNSNLSWRPDPESLLRAYRILKADLAASEAESLRHRNYGSMAGPQRATEAEGQGNDLALTMDFASRMKAICGGRKLCITACHRLGVVPAMTRKDDVVYIIPGMQTPYILRPVDIPITGGSVGWFKLVGECYIDGAMDGELIDNKSLGPITII</sequence>
<reference evidence="3 4" key="1">
    <citation type="journal article" date="2018" name="Sci. Rep.">
        <title>Characterisation of pathogen-specific regions and novel effector candidates in Fusarium oxysporum f. sp. cepae.</title>
        <authorList>
            <person name="Armitage A.D."/>
            <person name="Taylor A."/>
            <person name="Sobczyk M.K."/>
            <person name="Baxter L."/>
            <person name="Greenfield B.P."/>
            <person name="Bates H.J."/>
            <person name="Wilson F."/>
            <person name="Jackson A.C."/>
            <person name="Ott S."/>
            <person name="Harrison R.J."/>
            <person name="Clarkson J.P."/>
        </authorList>
    </citation>
    <scope>NUCLEOTIDE SEQUENCE [LARGE SCALE GENOMIC DNA]</scope>
    <source>
        <strain evidence="3 4">Fo_A13</strain>
    </source>
</reference>
<dbReference type="VEuPathDB" id="FungiDB:HZS61_003469"/>
<dbReference type="VEuPathDB" id="FungiDB:FOXG_04864"/>
<dbReference type="VEuPathDB" id="FungiDB:FOIG_09465"/>
<protein>
    <recommendedName>
        <fullName evidence="2">Heterokaryon incompatibility domain-containing protein</fullName>
    </recommendedName>
</protein>
<keyword evidence="1" id="KW-0472">Membrane</keyword>
<dbReference type="PANTHER" id="PTHR24148">
    <property type="entry name" value="ANKYRIN REPEAT DOMAIN-CONTAINING PROTEIN 39 HOMOLOG-RELATED"/>
    <property type="match status" value="1"/>
</dbReference>
<dbReference type="VEuPathDB" id="FungiDB:FOZG_17940"/>
<keyword evidence="1" id="KW-1133">Transmembrane helix</keyword>
<feature type="transmembrane region" description="Helical" evidence="1">
    <location>
        <begin position="27"/>
        <end position="44"/>
    </location>
</feature>
<evidence type="ECO:0000259" key="2">
    <source>
        <dbReference type="Pfam" id="PF06985"/>
    </source>
</evidence>
<dbReference type="InterPro" id="IPR052895">
    <property type="entry name" value="HetReg/Transcr_Mod"/>
</dbReference>
<feature type="domain" description="Heterokaryon incompatibility" evidence="2">
    <location>
        <begin position="247"/>
        <end position="389"/>
    </location>
</feature>
<keyword evidence="1" id="KW-0812">Transmembrane</keyword>
<accession>A0A420MJB7</accession>
<dbReference type="VEuPathDB" id="FungiDB:FOC4_g10013241"/>
<comment type="caution">
    <text evidence="3">The sequence shown here is derived from an EMBL/GenBank/DDBJ whole genome shotgun (WGS) entry which is preliminary data.</text>
</comment>
<dbReference type="VEuPathDB" id="FungiDB:FOMG_06173"/>
<gene>
    <name evidence="3" type="ORF">BFJ69_g13904</name>
</gene>
<dbReference type="Pfam" id="PF26639">
    <property type="entry name" value="Het-6_barrel"/>
    <property type="match status" value="1"/>
</dbReference>
<name>A0A420MJB7_FUSOX</name>
<evidence type="ECO:0000256" key="1">
    <source>
        <dbReference type="SAM" id="Phobius"/>
    </source>
</evidence>
<dbReference type="VEuPathDB" id="FungiDB:FOC1_g10010687"/>
<dbReference type="Pfam" id="PF06985">
    <property type="entry name" value="HET"/>
    <property type="match status" value="1"/>
</dbReference>
<dbReference type="InterPro" id="IPR010730">
    <property type="entry name" value="HET"/>
</dbReference>
<organism evidence="3 4">
    <name type="scientific">Fusarium oxysporum</name>
    <name type="common">Fusarium vascular wilt</name>
    <dbReference type="NCBI Taxonomy" id="5507"/>
    <lineage>
        <taxon>Eukaryota</taxon>
        <taxon>Fungi</taxon>
        <taxon>Dikarya</taxon>
        <taxon>Ascomycota</taxon>
        <taxon>Pezizomycotina</taxon>
        <taxon>Sordariomycetes</taxon>
        <taxon>Hypocreomycetidae</taxon>
        <taxon>Hypocreales</taxon>
        <taxon>Nectriaceae</taxon>
        <taxon>Fusarium</taxon>
        <taxon>Fusarium oxysporum species complex</taxon>
    </lineage>
</organism>
<evidence type="ECO:0000313" key="3">
    <source>
        <dbReference type="EMBL" id="RKK68109.1"/>
    </source>
</evidence>
<evidence type="ECO:0000313" key="4">
    <source>
        <dbReference type="Proteomes" id="UP000285084"/>
    </source>
</evidence>
<dbReference type="PANTHER" id="PTHR24148:SF82">
    <property type="entry name" value="HETEROKARYON INCOMPATIBILITY DOMAIN-CONTAINING PROTEIN"/>
    <property type="match status" value="1"/>
</dbReference>